<gene>
    <name evidence="1" type="ORF">A4A49_06638</name>
</gene>
<dbReference type="AlphaFoldDB" id="A0A314KZX9"/>
<proteinExistence type="predicted"/>
<name>A0A314KZX9_NICAT</name>
<accession>A0A314KZX9</accession>
<comment type="caution">
    <text evidence="1">The sequence shown here is derived from an EMBL/GenBank/DDBJ whole genome shotgun (WGS) entry which is preliminary data.</text>
</comment>
<reference evidence="1" key="1">
    <citation type="submission" date="2016-11" db="EMBL/GenBank/DDBJ databases">
        <title>The genome of Nicotiana attenuata.</title>
        <authorList>
            <person name="Xu S."/>
            <person name="Brockmoeller T."/>
            <person name="Gaquerel E."/>
            <person name="Navarro A."/>
            <person name="Kuhl H."/>
            <person name="Gase K."/>
            <person name="Ling Z."/>
            <person name="Zhou W."/>
            <person name="Kreitzer C."/>
            <person name="Stanke M."/>
            <person name="Tang H."/>
            <person name="Lyons E."/>
            <person name="Pandey P."/>
            <person name="Pandey S.P."/>
            <person name="Timmermann B."/>
            <person name="Baldwin I.T."/>
        </authorList>
    </citation>
    <scope>NUCLEOTIDE SEQUENCE [LARGE SCALE GENOMIC DNA]</scope>
    <source>
        <strain evidence="1">UT</strain>
    </source>
</reference>
<dbReference type="EMBL" id="MJEQ01000630">
    <property type="protein sequence ID" value="OIT34971.1"/>
    <property type="molecule type" value="Genomic_DNA"/>
</dbReference>
<dbReference type="Proteomes" id="UP000187609">
    <property type="component" value="Unassembled WGS sequence"/>
</dbReference>
<organism evidence="1 2">
    <name type="scientific">Nicotiana attenuata</name>
    <name type="common">Coyote tobacco</name>
    <dbReference type="NCBI Taxonomy" id="49451"/>
    <lineage>
        <taxon>Eukaryota</taxon>
        <taxon>Viridiplantae</taxon>
        <taxon>Streptophyta</taxon>
        <taxon>Embryophyta</taxon>
        <taxon>Tracheophyta</taxon>
        <taxon>Spermatophyta</taxon>
        <taxon>Magnoliopsida</taxon>
        <taxon>eudicotyledons</taxon>
        <taxon>Gunneridae</taxon>
        <taxon>Pentapetalae</taxon>
        <taxon>asterids</taxon>
        <taxon>lamiids</taxon>
        <taxon>Solanales</taxon>
        <taxon>Solanaceae</taxon>
        <taxon>Nicotianoideae</taxon>
        <taxon>Nicotianeae</taxon>
        <taxon>Nicotiana</taxon>
    </lineage>
</organism>
<dbReference type="Gramene" id="OIT34971">
    <property type="protein sequence ID" value="OIT34971"/>
    <property type="gene ID" value="A4A49_06638"/>
</dbReference>
<sequence>MVLLHLSLCQMEARVWNTGFFQKLKAPQRGTFKKCGVKILHTISSLVRKGSFKRETKHAYASHHHHHQLKLSKELSWSSCFIFLFYKSLALEKAEQIVLRFCL</sequence>
<keyword evidence="2" id="KW-1185">Reference proteome</keyword>
<evidence type="ECO:0000313" key="1">
    <source>
        <dbReference type="EMBL" id="OIT34971.1"/>
    </source>
</evidence>
<evidence type="ECO:0000313" key="2">
    <source>
        <dbReference type="Proteomes" id="UP000187609"/>
    </source>
</evidence>
<protein>
    <submittedName>
        <fullName evidence="1">Uncharacterized protein</fullName>
    </submittedName>
</protein>